<dbReference type="SUPFAM" id="SSF103473">
    <property type="entry name" value="MFS general substrate transporter"/>
    <property type="match status" value="1"/>
</dbReference>
<comment type="similarity">
    <text evidence="2">Belongs to the major facilitator superfamily. Monocarboxylate porter (TC 2.A.1.13) family.</text>
</comment>
<dbReference type="GO" id="GO:0022857">
    <property type="term" value="F:transmembrane transporter activity"/>
    <property type="evidence" value="ECO:0007669"/>
    <property type="project" value="InterPro"/>
</dbReference>
<dbReference type="GeneID" id="28965129"/>
<evidence type="ECO:0008006" key="7">
    <source>
        <dbReference type="Google" id="ProtNLM"/>
    </source>
</evidence>
<dbReference type="Pfam" id="PF07690">
    <property type="entry name" value="MFS_1"/>
    <property type="match status" value="1"/>
</dbReference>
<dbReference type="RefSeq" id="XP_018267443.1">
    <property type="nucleotide sequence ID" value="XM_018404789.1"/>
</dbReference>
<dbReference type="Proteomes" id="UP000078595">
    <property type="component" value="Chromosome 1"/>
</dbReference>
<feature type="transmembrane region" description="Helical" evidence="3">
    <location>
        <begin position="318"/>
        <end position="337"/>
    </location>
</feature>
<feature type="transmembrane region" description="Helical" evidence="3">
    <location>
        <begin position="155"/>
        <end position="175"/>
    </location>
</feature>
<evidence type="ECO:0000256" key="2">
    <source>
        <dbReference type="ARBA" id="ARBA00006727"/>
    </source>
</evidence>
<dbReference type="PANTHER" id="PTHR11360">
    <property type="entry name" value="MONOCARBOXYLATE TRANSPORTER"/>
    <property type="match status" value="1"/>
</dbReference>
<evidence type="ECO:0000256" key="3">
    <source>
        <dbReference type="SAM" id="Phobius"/>
    </source>
</evidence>
<evidence type="ECO:0000256" key="1">
    <source>
        <dbReference type="ARBA" id="ARBA00004141"/>
    </source>
</evidence>
<keyword evidence="3" id="KW-1133">Transmembrane helix</keyword>
<evidence type="ECO:0000313" key="4">
    <source>
        <dbReference type="EMBL" id="OBR89601.1"/>
    </source>
</evidence>
<feature type="transmembrane region" description="Helical" evidence="3">
    <location>
        <begin position="187"/>
        <end position="207"/>
    </location>
</feature>
<dbReference type="CDD" id="cd17352">
    <property type="entry name" value="MFS_MCT_SLC16"/>
    <property type="match status" value="1"/>
</dbReference>
<dbReference type="OrthoDB" id="6499973at2759"/>
<reference evidence="4" key="1">
    <citation type="submission" date="2013-07" db="EMBL/GenBank/DDBJ databases">
        <title>The Genome Sequence of Cryptococcus dejecticola CBS10117.</title>
        <authorList>
            <consortium name="The Broad Institute Genome Sequencing Platform"/>
            <person name="Cuomo C."/>
            <person name="Litvintseva A."/>
            <person name="Chen Y."/>
            <person name="Heitman J."/>
            <person name="Sun S."/>
            <person name="Springer D."/>
            <person name="Dromer F."/>
            <person name="Young S.K."/>
            <person name="Zeng Q."/>
            <person name="Gargeya S."/>
            <person name="Fitzgerald M."/>
            <person name="Abouelleil A."/>
            <person name="Alvarado L."/>
            <person name="Berlin A.M."/>
            <person name="Chapman S.B."/>
            <person name="Dewar J."/>
            <person name="Goldberg J."/>
            <person name="Griggs A."/>
            <person name="Gujja S."/>
            <person name="Hansen M."/>
            <person name="Howarth C."/>
            <person name="Imamovic A."/>
            <person name="Larimer J."/>
            <person name="McCowan C."/>
            <person name="Murphy C."/>
            <person name="Pearson M."/>
            <person name="Priest M."/>
            <person name="Roberts A."/>
            <person name="Saif S."/>
            <person name="Shea T."/>
            <person name="Sykes S."/>
            <person name="Wortman J."/>
            <person name="Nusbaum C."/>
            <person name="Birren B."/>
        </authorList>
    </citation>
    <scope>NUCLEOTIDE SEQUENCE [LARGE SCALE GENOMIC DNA]</scope>
    <source>
        <strain evidence="4">CBS 10117</strain>
    </source>
</reference>
<dbReference type="InterPro" id="IPR050327">
    <property type="entry name" value="Proton-linked_MCT"/>
</dbReference>
<proteinExistence type="inferred from homology"/>
<dbReference type="VEuPathDB" id="FungiDB:I303_01430"/>
<dbReference type="InterPro" id="IPR036259">
    <property type="entry name" value="MFS_trans_sf"/>
</dbReference>
<keyword evidence="3" id="KW-0812">Transmembrane</keyword>
<feature type="transmembrane region" description="Helical" evidence="3">
    <location>
        <begin position="120"/>
        <end position="143"/>
    </location>
</feature>
<evidence type="ECO:0000313" key="6">
    <source>
        <dbReference type="Proteomes" id="UP000078595"/>
    </source>
</evidence>
<reference evidence="5" key="2">
    <citation type="submission" date="2013-07" db="EMBL/GenBank/DDBJ databases">
        <authorList>
            <consortium name="The Broad Institute Genome Sequencing Platform"/>
            <person name="Cuomo C."/>
            <person name="Litvintseva A."/>
            <person name="Chen Y."/>
            <person name="Heitman J."/>
            <person name="Sun S."/>
            <person name="Springer D."/>
            <person name="Dromer F."/>
            <person name="Young S.K."/>
            <person name="Zeng Q."/>
            <person name="Gargeya S."/>
            <person name="Fitzgerald M."/>
            <person name="Abouelleil A."/>
            <person name="Alvarado L."/>
            <person name="Berlin A.M."/>
            <person name="Chapman S.B."/>
            <person name="Dewar J."/>
            <person name="Goldberg J."/>
            <person name="Griggs A."/>
            <person name="Gujja S."/>
            <person name="Hansen M."/>
            <person name="Howarth C."/>
            <person name="Imamovic A."/>
            <person name="Larimer J."/>
            <person name="McCowan C."/>
            <person name="Murphy C."/>
            <person name="Pearson M."/>
            <person name="Priest M."/>
            <person name="Roberts A."/>
            <person name="Saif S."/>
            <person name="Shea T."/>
            <person name="Sykes S."/>
            <person name="Wortman J."/>
            <person name="Nusbaum C."/>
            <person name="Birren B."/>
        </authorList>
    </citation>
    <scope>NUCLEOTIDE SEQUENCE</scope>
    <source>
        <strain evidence="5">CBS 10117</strain>
    </source>
</reference>
<accession>A0A1A6AHT0</accession>
<dbReference type="InterPro" id="IPR011701">
    <property type="entry name" value="MFS"/>
</dbReference>
<dbReference type="AlphaFoldDB" id="A0A1A6AHT0"/>
<gene>
    <name evidence="4" type="ORF">I303_01430</name>
    <name evidence="5" type="ORF">I303_101421</name>
</gene>
<keyword evidence="3" id="KW-0472">Membrane</keyword>
<organism evidence="4">
    <name type="scientific">Kwoniella dejecticola CBS 10117</name>
    <dbReference type="NCBI Taxonomy" id="1296121"/>
    <lineage>
        <taxon>Eukaryota</taxon>
        <taxon>Fungi</taxon>
        <taxon>Dikarya</taxon>
        <taxon>Basidiomycota</taxon>
        <taxon>Agaricomycotina</taxon>
        <taxon>Tremellomycetes</taxon>
        <taxon>Tremellales</taxon>
        <taxon>Cryptococcaceae</taxon>
        <taxon>Kwoniella</taxon>
    </lineage>
</organism>
<dbReference type="GO" id="GO:0016020">
    <property type="term" value="C:membrane"/>
    <property type="evidence" value="ECO:0007669"/>
    <property type="project" value="UniProtKB-SubCell"/>
</dbReference>
<evidence type="ECO:0000313" key="5">
    <source>
        <dbReference type="EMBL" id="WWC58876.1"/>
    </source>
</evidence>
<dbReference type="KEGG" id="kdj:28965129"/>
<feature type="transmembrane region" description="Helical" evidence="3">
    <location>
        <begin position="357"/>
        <end position="377"/>
    </location>
</feature>
<dbReference type="PANTHER" id="PTHR11360:SF177">
    <property type="entry name" value="RIBOFLAVIN TRANSPORTER MCH5"/>
    <property type="match status" value="1"/>
</dbReference>
<feature type="transmembrane region" description="Helical" evidence="3">
    <location>
        <begin position="228"/>
        <end position="253"/>
    </location>
</feature>
<name>A0A1A6AHT0_9TREE</name>
<keyword evidence="6" id="KW-1185">Reference proteome</keyword>
<sequence>MSQSATDKPPATQAQPAMTPPPNGGFAAWSTVAGCWVALFVQFGLCNSFGVFQAYYETHLIQDKTPSDIAWIGTIQVFILFFGGLFVGRFLDSHGAHVLTVPGSILLVLGLMFTSLCKEYWQLILAQGVLFGIGCSLTFHPCVALPSQWFSTKRALATSIAIAGSGIGGVVWPIVIRVLFDRVGFPWGTRAVGFISLGLLALSNALIKKRAPKRSPLPWTQVARLGMDLRFALTVSSVALSILGFFVPFYYISTNAIESGASPSLAFYCIAFVNAGSSVGRLLAGFITFISPFMLIALSSMMCGIFILAMWVSLKTTAALIAFGIIYGFFSGIWISAIPPSIASISKIPEIGTRIGLLWGLCSIFALVGPPIAGAIVNGHDGLTGFRLAAVFSGVTMLAGGALSLIVWMLNKRNQSVG</sequence>
<feature type="transmembrane region" description="Helical" evidence="3">
    <location>
        <begin position="389"/>
        <end position="410"/>
    </location>
</feature>
<protein>
    <recommendedName>
        <fullName evidence="7">Major facilitator superfamily (MFS) profile domain-containing protein</fullName>
    </recommendedName>
</protein>
<feature type="transmembrane region" description="Helical" evidence="3">
    <location>
        <begin position="293"/>
        <end position="312"/>
    </location>
</feature>
<dbReference type="Gene3D" id="1.20.1250.20">
    <property type="entry name" value="MFS general substrate transporter like domains"/>
    <property type="match status" value="2"/>
</dbReference>
<feature type="transmembrane region" description="Helical" evidence="3">
    <location>
        <begin position="95"/>
        <end position="114"/>
    </location>
</feature>
<reference evidence="5" key="3">
    <citation type="submission" date="2024-02" db="EMBL/GenBank/DDBJ databases">
        <title>Comparative genomics of Cryptococcus and Kwoniella reveals pathogenesis evolution and contrasting modes of karyotype evolution via chromosome fusion or intercentromeric recombination.</title>
        <authorList>
            <person name="Coelho M.A."/>
            <person name="David-Palma M."/>
            <person name="Shea T."/>
            <person name="Bowers K."/>
            <person name="McGinley-Smith S."/>
            <person name="Mohammad A.W."/>
            <person name="Gnirke A."/>
            <person name="Yurkov A.M."/>
            <person name="Nowrousian M."/>
            <person name="Sun S."/>
            <person name="Cuomo C.A."/>
            <person name="Heitman J."/>
        </authorList>
    </citation>
    <scope>NUCLEOTIDE SEQUENCE</scope>
    <source>
        <strain evidence="5">CBS 10117</strain>
    </source>
</reference>
<feature type="transmembrane region" description="Helical" evidence="3">
    <location>
        <begin position="265"/>
        <end position="286"/>
    </location>
</feature>
<feature type="transmembrane region" description="Helical" evidence="3">
    <location>
        <begin position="69"/>
        <end position="88"/>
    </location>
</feature>
<dbReference type="EMBL" id="CP144530">
    <property type="protein sequence ID" value="WWC58876.1"/>
    <property type="molecule type" value="Genomic_DNA"/>
</dbReference>
<dbReference type="EMBL" id="KI894027">
    <property type="protein sequence ID" value="OBR89601.1"/>
    <property type="molecule type" value="Genomic_DNA"/>
</dbReference>
<comment type="subcellular location">
    <subcellularLocation>
        <location evidence="1">Membrane</location>
        <topology evidence="1">Multi-pass membrane protein</topology>
    </subcellularLocation>
</comment>